<dbReference type="GO" id="GO:0006750">
    <property type="term" value="P:glutathione biosynthetic process"/>
    <property type="evidence" value="ECO:0007669"/>
    <property type="project" value="UniProtKB-UniRule"/>
</dbReference>
<evidence type="ECO:0000256" key="2">
    <source>
        <dbReference type="ARBA" id="ARBA00022741"/>
    </source>
</evidence>
<comment type="pathway">
    <text evidence="5">Amino-acid biosynthesis; ergothioneine biosynthesis.</text>
</comment>
<comment type="similarity">
    <text evidence="5 6">Belongs to the glutamate--cysteine ligase type 2 family. EgtA subfamily.</text>
</comment>
<dbReference type="Proteomes" id="UP000199207">
    <property type="component" value="Unassembled WGS sequence"/>
</dbReference>
<keyword evidence="3 5" id="KW-0067">ATP-binding</keyword>
<dbReference type="UniPathway" id="UPA01014"/>
<evidence type="ECO:0000256" key="3">
    <source>
        <dbReference type="ARBA" id="ARBA00022840"/>
    </source>
</evidence>
<dbReference type="Gene3D" id="3.30.590.20">
    <property type="match status" value="1"/>
</dbReference>
<evidence type="ECO:0000256" key="6">
    <source>
        <dbReference type="PIRNR" id="PIRNR017901"/>
    </source>
</evidence>
<dbReference type="InterPro" id="IPR035434">
    <property type="entry name" value="GCL_bact_plant"/>
</dbReference>
<dbReference type="NCBIfam" id="TIGR03444">
    <property type="entry name" value="EgtA_Cys_ligase"/>
    <property type="match status" value="1"/>
</dbReference>
<dbReference type="SUPFAM" id="SSF55931">
    <property type="entry name" value="Glutamine synthetase/guanido kinase"/>
    <property type="match status" value="1"/>
</dbReference>
<evidence type="ECO:0000313" key="7">
    <source>
        <dbReference type="EMBL" id="SFD28927.1"/>
    </source>
</evidence>
<dbReference type="OrthoDB" id="9780152at2"/>
<evidence type="ECO:0000313" key="8">
    <source>
        <dbReference type="Proteomes" id="UP000199207"/>
    </source>
</evidence>
<evidence type="ECO:0000256" key="5">
    <source>
        <dbReference type="HAMAP-Rule" id="MF_02034"/>
    </source>
</evidence>
<dbReference type="GO" id="GO:0052699">
    <property type="term" value="P:ergothioneine biosynthetic process"/>
    <property type="evidence" value="ECO:0007669"/>
    <property type="project" value="UniProtKB-UniRule"/>
</dbReference>
<reference evidence="7 8" key="1">
    <citation type="submission" date="2016-10" db="EMBL/GenBank/DDBJ databases">
        <authorList>
            <person name="de Groot N.N."/>
        </authorList>
    </citation>
    <scope>NUCLEOTIDE SEQUENCE [LARGE SCALE GENOMIC DNA]</scope>
    <source>
        <strain evidence="7 8">CGMCC 4.5739</strain>
    </source>
</reference>
<evidence type="ECO:0000256" key="4">
    <source>
        <dbReference type="ARBA" id="ARBA00048819"/>
    </source>
</evidence>
<gene>
    <name evidence="5" type="primary">egtA</name>
    <name evidence="7" type="ORF">SAMN05421773_112164</name>
</gene>
<proteinExistence type="inferred from homology"/>
<dbReference type="RefSeq" id="WP_093840436.1">
    <property type="nucleotide sequence ID" value="NZ_FOLM01000012.1"/>
</dbReference>
<comment type="function">
    <text evidence="5">Catalyzes the synthesis of gamma-glutamylcysteine (gamma-GC). This compound is used as substrate for the biosynthesis of the low-molecular thiol compound ergothioneine.</text>
</comment>
<name>A0A1I1R3Z5_9ACTN</name>
<dbReference type="PANTHER" id="PTHR34378:SF1">
    <property type="entry name" value="GLUTAMATE--CYSTEINE LIGASE, CHLOROPLASTIC"/>
    <property type="match status" value="1"/>
</dbReference>
<keyword evidence="1 5" id="KW-0436">Ligase</keyword>
<dbReference type="PANTHER" id="PTHR34378">
    <property type="entry name" value="GLUTAMATE--CYSTEINE LIGASE, CHLOROPLASTIC"/>
    <property type="match status" value="1"/>
</dbReference>
<keyword evidence="2 5" id="KW-0547">Nucleotide-binding</keyword>
<dbReference type="PIRSF" id="PIRSF017901">
    <property type="entry name" value="GCL"/>
    <property type="match status" value="1"/>
</dbReference>
<accession>A0A1I1R3Z5</accession>
<comment type="catalytic activity">
    <reaction evidence="4 5 6">
        <text>L-cysteine + L-glutamate + ATP = gamma-L-glutamyl-L-cysteine + ADP + phosphate + H(+)</text>
        <dbReference type="Rhea" id="RHEA:13285"/>
        <dbReference type="ChEBI" id="CHEBI:15378"/>
        <dbReference type="ChEBI" id="CHEBI:29985"/>
        <dbReference type="ChEBI" id="CHEBI:30616"/>
        <dbReference type="ChEBI" id="CHEBI:35235"/>
        <dbReference type="ChEBI" id="CHEBI:43474"/>
        <dbReference type="ChEBI" id="CHEBI:58173"/>
        <dbReference type="ChEBI" id="CHEBI:456216"/>
        <dbReference type="EC" id="6.3.2.2"/>
    </reaction>
</comment>
<dbReference type="EMBL" id="FOLM01000012">
    <property type="protein sequence ID" value="SFD28927.1"/>
    <property type="molecule type" value="Genomic_DNA"/>
</dbReference>
<keyword evidence="8" id="KW-1185">Reference proteome</keyword>
<sequence>METGLDEEAPLTEESAVAHTGGICFKTGPPGRTGVELEWLVHDGGTPAAPVAPGRPAAVLDRLAAAGGLPGGGVLTREPGGQIELSTPAASSAARCVRAAAADQSVLFEALAEAGLKAVGAGLDPLGSPARVLDHPRYAAMERFFDRAGPWGRLMMRATASVQINVDAGDDTAGPAGYRYRWRLAHRLGPVLVAAFANSPLRRGRPTGWRSTRQAIWARLDPGRTRPPPWPADGAPDDPRAAWTGYALDAELLCVRRPAPADWSAPRGLTFRSWLRRPPPGWAPPRPADLDYHLSTLFPPVRARGWLELRMVDAQRGPDWAVAVALVSALLDDPAAAEAAVDATEPLTGGRPVPSAEVWERAARHGPADPELGKAARACFAAAEAALARDPETAELRRAVAAFAERYPERGRCPADDWLDHRP</sequence>
<dbReference type="InterPro" id="IPR017809">
    <property type="entry name" value="EgtA_Actinobacteria"/>
</dbReference>
<dbReference type="EC" id="6.3.2.2" evidence="5"/>
<dbReference type="Pfam" id="PF04107">
    <property type="entry name" value="GCS2"/>
    <property type="match status" value="1"/>
</dbReference>
<protein>
    <recommendedName>
        <fullName evidence="5">Glutamate--cysteine ligase EgtA</fullName>
        <ecNumber evidence="5">6.3.2.2</ecNumber>
    </recommendedName>
    <alternativeName>
        <fullName evidence="5">Gamma-glutamylcysteine synthase</fullName>
        <shortName evidence="5">GCS</shortName>
        <shortName evidence="5">Gamma-ECS</shortName>
    </alternativeName>
</protein>
<dbReference type="HAMAP" id="MF_02034">
    <property type="entry name" value="EgtA"/>
    <property type="match status" value="1"/>
</dbReference>
<evidence type="ECO:0000256" key="1">
    <source>
        <dbReference type="ARBA" id="ARBA00022598"/>
    </source>
</evidence>
<dbReference type="AlphaFoldDB" id="A0A1I1R3Z5"/>
<dbReference type="STRING" id="910347.SAMN05421773_112164"/>
<organism evidence="7 8">
    <name type="scientific">Streptomyces aidingensis</name>
    <dbReference type="NCBI Taxonomy" id="910347"/>
    <lineage>
        <taxon>Bacteria</taxon>
        <taxon>Bacillati</taxon>
        <taxon>Actinomycetota</taxon>
        <taxon>Actinomycetes</taxon>
        <taxon>Kitasatosporales</taxon>
        <taxon>Streptomycetaceae</taxon>
        <taxon>Streptomyces</taxon>
    </lineage>
</organism>
<dbReference type="GO" id="GO:0005524">
    <property type="term" value="F:ATP binding"/>
    <property type="evidence" value="ECO:0007669"/>
    <property type="project" value="UniProtKB-UniRule"/>
</dbReference>
<dbReference type="GO" id="GO:0004357">
    <property type="term" value="F:glutamate-cysteine ligase activity"/>
    <property type="evidence" value="ECO:0007669"/>
    <property type="project" value="UniProtKB-UniRule"/>
</dbReference>
<dbReference type="InterPro" id="IPR006336">
    <property type="entry name" value="GCS2"/>
</dbReference>
<dbReference type="InterPro" id="IPR014746">
    <property type="entry name" value="Gln_synth/guanido_kin_cat_dom"/>
</dbReference>